<protein>
    <recommendedName>
        <fullName evidence="3">HTH tetR-type domain-containing protein</fullName>
    </recommendedName>
</protein>
<evidence type="ECO:0000313" key="5">
    <source>
        <dbReference type="EMBL" id="UQS82835.1"/>
    </source>
</evidence>
<accession>A0ABY4PAR1</accession>
<dbReference type="Proteomes" id="UP000831495">
    <property type="component" value="Chromosome"/>
</dbReference>
<gene>
    <name evidence="5" type="ORF">MOO45_04120</name>
    <name evidence="4" type="ORF">MOO45_04175</name>
    <name evidence="6" type="ORF">MOO45_08090</name>
</gene>
<evidence type="ECO:0000313" key="6">
    <source>
        <dbReference type="EMBL" id="UQS82941.1"/>
    </source>
</evidence>
<dbReference type="InterPro" id="IPR001647">
    <property type="entry name" value="HTH_TetR"/>
</dbReference>
<geneLocation type="plasmid" evidence="6 7">
    <name>p1unnamed</name>
</geneLocation>
<dbReference type="Gene3D" id="1.10.357.10">
    <property type="entry name" value="Tetracycline Repressor, domain 2"/>
    <property type="match status" value="1"/>
</dbReference>
<evidence type="ECO:0000259" key="3">
    <source>
        <dbReference type="PROSITE" id="PS50977"/>
    </source>
</evidence>
<dbReference type="RefSeq" id="WP_249513693.1">
    <property type="nucleotide sequence ID" value="NZ_CP093366.1"/>
</dbReference>
<dbReference type="InterPro" id="IPR050624">
    <property type="entry name" value="HTH-type_Tx_Regulator"/>
</dbReference>
<organism evidence="5 7">
    <name type="scientific">Bombilactobacillus folatiphilus</name>
    <dbReference type="NCBI Taxonomy" id="2923362"/>
    <lineage>
        <taxon>Bacteria</taxon>
        <taxon>Bacillati</taxon>
        <taxon>Bacillota</taxon>
        <taxon>Bacilli</taxon>
        <taxon>Lactobacillales</taxon>
        <taxon>Lactobacillaceae</taxon>
        <taxon>Bombilactobacillus</taxon>
    </lineage>
</organism>
<dbReference type="InterPro" id="IPR009057">
    <property type="entry name" value="Homeodomain-like_sf"/>
</dbReference>
<dbReference type="Proteomes" id="UP000831495">
    <property type="component" value="Plasmid p1unnamed"/>
</dbReference>
<feature type="DNA-binding region" description="H-T-H motif" evidence="2">
    <location>
        <begin position="32"/>
        <end position="51"/>
    </location>
</feature>
<evidence type="ECO:0000313" key="4">
    <source>
        <dbReference type="EMBL" id="UQS81432.1"/>
    </source>
</evidence>
<feature type="domain" description="HTH tetR-type" evidence="3">
    <location>
        <begin position="9"/>
        <end position="69"/>
    </location>
</feature>
<dbReference type="EMBL" id="CP093366">
    <property type="protein sequence ID" value="UQS81432.1"/>
    <property type="molecule type" value="Genomic_DNA"/>
</dbReference>
<name>A0ABY4PAR1_9LACO</name>
<evidence type="ECO:0000313" key="7">
    <source>
        <dbReference type="Proteomes" id="UP000831495"/>
    </source>
</evidence>
<dbReference type="PANTHER" id="PTHR43479:SF11">
    <property type="entry name" value="ACREF_ENVCD OPERON REPRESSOR-RELATED"/>
    <property type="match status" value="1"/>
</dbReference>
<evidence type="ECO:0000256" key="1">
    <source>
        <dbReference type="ARBA" id="ARBA00023125"/>
    </source>
</evidence>
<reference evidence="5" key="1">
    <citation type="journal article" date="2022" name="Int. J. Syst. Evol. Microbiol.">
        <title>Apilactobacillus apisilvae sp. nov., Nicolia spurrieriana gen. nov. sp. nov., Bombilactobacillus folatiphilus sp. nov. and Bombilactobacillus thymidiniphilus sp. nov., four new lactic acid bacterial isolates from stingless bees Tetragonula carbonaria and Austroplebeia australis.</title>
        <authorList>
            <person name="Oliphant S.A."/>
            <person name="Watson-Haigh N.S."/>
            <person name="Sumby K.M."/>
            <person name="Gardner J."/>
            <person name="Groom S."/>
            <person name="Jiranek V."/>
        </authorList>
    </citation>
    <scope>NUCLEOTIDE SEQUENCE</scope>
    <source>
        <strain evidence="5">SG4_D2</strain>
        <plasmid evidence="6 7">p1unnamed</plasmid>
    </source>
</reference>
<proteinExistence type="predicted"/>
<dbReference type="PROSITE" id="PS50977">
    <property type="entry name" value="HTH_TETR_2"/>
    <property type="match status" value="1"/>
</dbReference>
<keyword evidence="6" id="KW-0614">Plasmid</keyword>
<keyword evidence="1 2" id="KW-0238">DNA-binding</keyword>
<dbReference type="EMBL" id="CP093367">
    <property type="protein sequence ID" value="UQS82941.1"/>
    <property type="molecule type" value="Genomic_DNA"/>
</dbReference>
<evidence type="ECO:0000256" key="2">
    <source>
        <dbReference type="PROSITE-ProRule" id="PRU00335"/>
    </source>
</evidence>
<dbReference type="PANTHER" id="PTHR43479">
    <property type="entry name" value="ACREF/ENVCD OPERON REPRESSOR-RELATED"/>
    <property type="match status" value="1"/>
</dbReference>
<dbReference type="SUPFAM" id="SSF46689">
    <property type="entry name" value="Homeodomain-like"/>
    <property type="match status" value="1"/>
</dbReference>
<dbReference type="EMBL" id="CP093366">
    <property type="protein sequence ID" value="UQS82835.1"/>
    <property type="molecule type" value="Genomic_DNA"/>
</dbReference>
<keyword evidence="7" id="KW-1185">Reference proteome</keyword>
<sequence>MAKLDPRVRKTKSRIQHELVLMLSYQDINDISITKLCNQAQINRSTFYKHYDSTLEVLEEIESEVIQKFEEYLRQQRRKIDVSNREQMWTMYLQLLQFYQSNPDMIQALFVYPINKTFKADLLNFSIQYNTYTDSYYQQAYTIAGGLEMIELWVKRDFDLSPEHLCRLMMEMGPFHDDSSK</sequence>